<dbReference type="PROSITE" id="PS50846">
    <property type="entry name" value="HMA_2"/>
    <property type="match status" value="1"/>
</dbReference>
<feature type="compositionally biased region" description="Basic and acidic residues" evidence="11">
    <location>
        <begin position="601"/>
        <end position="616"/>
    </location>
</feature>
<evidence type="ECO:0000313" key="13">
    <source>
        <dbReference type="EMBL" id="CBH23336.1"/>
    </source>
</evidence>
<evidence type="ECO:0000256" key="3">
    <source>
        <dbReference type="ARBA" id="ARBA00022692"/>
    </source>
</evidence>
<dbReference type="SFLD" id="SFLDG00002">
    <property type="entry name" value="C1.7:_P-type_atpase_like"/>
    <property type="match status" value="1"/>
</dbReference>
<evidence type="ECO:0000313" key="14">
    <source>
        <dbReference type="Proteomes" id="UP000000933"/>
    </source>
</evidence>
<dbReference type="GO" id="GO:0005524">
    <property type="term" value="F:ATP binding"/>
    <property type="evidence" value="ECO:0007669"/>
    <property type="project" value="UniProtKB-UniRule"/>
</dbReference>
<feature type="transmembrane region" description="Helical" evidence="10">
    <location>
        <begin position="307"/>
        <end position="325"/>
    </location>
</feature>
<dbReference type="Pfam" id="PF00702">
    <property type="entry name" value="Hydrolase"/>
    <property type="match status" value="1"/>
</dbReference>
<dbReference type="Gene3D" id="3.30.70.100">
    <property type="match status" value="1"/>
</dbReference>
<dbReference type="PANTHER" id="PTHR43520:SF8">
    <property type="entry name" value="P-TYPE CU(+) TRANSPORTER"/>
    <property type="match status" value="1"/>
</dbReference>
<keyword evidence="13" id="KW-0378">Hydrolase</keyword>
<keyword evidence="4 10" id="KW-0479">Metal-binding</keyword>
<dbReference type="SUPFAM" id="SSF81665">
    <property type="entry name" value="Calcium ATPase, transmembrane domain M"/>
    <property type="match status" value="1"/>
</dbReference>
<feature type="domain" description="HMA" evidence="12">
    <location>
        <begin position="125"/>
        <end position="191"/>
    </location>
</feature>
<dbReference type="AlphaFoldDB" id="D5H5N1"/>
<reference evidence="14" key="2">
    <citation type="submission" date="2010-04" db="EMBL/GenBank/DDBJ databases">
        <title>Genome sequence of Salinibacter ruber M8.</title>
        <authorList>
            <consortium name="Genoscope"/>
        </authorList>
    </citation>
    <scope>NUCLEOTIDE SEQUENCE [LARGE SCALE GENOMIC DNA]</scope>
    <source>
        <strain evidence="14">M8</strain>
    </source>
</reference>
<feature type="transmembrane region" description="Helical" evidence="10">
    <location>
        <begin position="485"/>
        <end position="506"/>
    </location>
</feature>
<dbReference type="Proteomes" id="UP000000933">
    <property type="component" value="Chromosome"/>
</dbReference>
<dbReference type="Gene3D" id="3.40.1110.10">
    <property type="entry name" value="Calcium-transporting ATPase, cytoplasmic domain N"/>
    <property type="match status" value="1"/>
</dbReference>
<gene>
    <name evidence="13" type="primary">zntA</name>
    <name evidence="13" type="ordered locus">SRM_00415</name>
</gene>
<evidence type="ECO:0000256" key="1">
    <source>
        <dbReference type="ARBA" id="ARBA00004127"/>
    </source>
</evidence>
<evidence type="ECO:0000256" key="11">
    <source>
        <dbReference type="SAM" id="MobiDB-lite"/>
    </source>
</evidence>
<dbReference type="InterPro" id="IPR036163">
    <property type="entry name" value="HMA_dom_sf"/>
</dbReference>
<comment type="similarity">
    <text evidence="2 10">Belongs to the cation transport ATPase (P-type) (TC 3.A.3) family. Type IB subfamily.</text>
</comment>
<dbReference type="NCBIfam" id="TIGR01511">
    <property type="entry name" value="ATPase-IB1_Cu"/>
    <property type="match status" value="1"/>
</dbReference>
<reference evidence="13 14" key="1">
    <citation type="journal article" date="2010" name="ISME J.">
        <title>Fine-scale evolution: genomic, phenotypic and ecological differentiation in two coexisting Salinibacter ruber strains.</title>
        <authorList>
            <person name="Pena A."/>
            <person name="Teeling H."/>
            <person name="Huerta-Cepas J."/>
            <person name="Santos F."/>
            <person name="Yarza P."/>
            <person name="Brito-Echeverria J."/>
            <person name="Lucio M."/>
            <person name="Schmitt-Kopplin P."/>
            <person name="Meseguer I."/>
            <person name="Schenowitz C."/>
            <person name="Dossat C."/>
            <person name="Barbe V."/>
            <person name="Dopazo J."/>
            <person name="Rossello-Mora R."/>
            <person name="Schuler M."/>
            <person name="Glockner F.O."/>
            <person name="Amann R."/>
            <person name="Gabaldon T."/>
            <person name="Anton J."/>
        </authorList>
    </citation>
    <scope>NUCLEOTIDE SEQUENCE [LARGE SCALE GENOMIC DNA]</scope>
    <source>
        <strain evidence="13 14">M8</strain>
    </source>
</reference>
<feature type="region of interest" description="Disordered" evidence="11">
    <location>
        <begin position="1"/>
        <end position="44"/>
    </location>
</feature>
<evidence type="ECO:0000256" key="5">
    <source>
        <dbReference type="ARBA" id="ARBA00022741"/>
    </source>
</evidence>
<dbReference type="PRINTS" id="PR00119">
    <property type="entry name" value="CATATPASE"/>
</dbReference>
<dbReference type="GO" id="GO:0016887">
    <property type="term" value="F:ATP hydrolysis activity"/>
    <property type="evidence" value="ECO:0007669"/>
    <property type="project" value="InterPro"/>
</dbReference>
<comment type="subcellular location">
    <subcellularLocation>
        <location evidence="10">Cell membrane</location>
    </subcellularLocation>
    <subcellularLocation>
        <location evidence="1">Endomembrane system</location>
        <topology evidence="1">Multi-pass membrane protein</topology>
    </subcellularLocation>
</comment>
<dbReference type="CDD" id="cd02079">
    <property type="entry name" value="P-type_ATPase_HM"/>
    <property type="match status" value="1"/>
</dbReference>
<evidence type="ECO:0000256" key="9">
    <source>
        <dbReference type="ARBA" id="ARBA00023136"/>
    </source>
</evidence>
<name>D5H5N1_SALRM</name>
<keyword evidence="8 10" id="KW-1133">Transmembrane helix</keyword>
<dbReference type="SUPFAM" id="SSF56784">
    <property type="entry name" value="HAD-like"/>
    <property type="match status" value="1"/>
</dbReference>
<keyword evidence="5 10" id="KW-0547">Nucleotide-binding</keyword>
<sequence length="852" mass="89671">MTRTLSYEDTLGMLNRDPDGHARRERTRRQSPAPAHVSRIDSGPSALYRQIYSSPPVSTMPTCTYCDAPTDAPVTAEDVDGVFCCSGCLEAHRVADPDAHDACCHHGDGHGHAGHDPDRDTDETETAFLHVRGMHCTSCEDFIETVAASTDGIHEAEASYASDMAKVAYDPSRHHESDLPALLSQAGYEAHLTAPEDETADQNTAARLVFGGFFGMMVMVVYIVLLYPVHLGGEGLVDLSTEGGTYVLANVWAFTTFVLLVTGWPTLRGAAVSLRVLQPNMDLLVGLAAVSAYLYSGGAVLMGQTDVYFDVTVVIIMAVSLGHYYEDRVKRRATDLLSTLTREQVDEARRVSEGATETVAVDDLAPGDRVQVRAGERVPVDGTVVEGRAAVDESLVTGESLPVTRTEGDDVIGGAVVTNNALTVEVGAAAESTLDRLVNLMWNIQSSQPGAQRVADRIAAVFVPLVLVLAAVAFGWQWASGAPAATALLTGLSVLIVSCPCALGLATPLAVASGLRTALEHGIVIRDVSLFETAPDVDTLAVDKTGTLTTGAMQVIDAAADAATWRRARAVEQHAAHPVARAIVEDGAAGPAGDGAPARATDVRSRPRGVEGRVDGDRVRVGHPEWLRTEGLRMDDTLAERAEAAQENAQVPVAVGWDGAVQGLIVVGDTLRDEGLAVMDALRGDAREVVVITGDSAAAARPLREHDAIDRVIAEVQPAEKSDLVRGLRDAGTVAMIGDGSNDAPALAEADVGIAFGPTALAADSADVVILRGDLTHIPAVFSLARAARRRIRQNLAWAFLYNAVAIPLALVGLINPLFAALAMAASSLGVVGNSARSLPVADSRPTDGNEK</sequence>
<evidence type="ECO:0000256" key="8">
    <source>
        <dbReference type="ARBA" id="ARBA00022989"/>
    </source>
</evidence>
<dbReference type="Pfam" id="PF00122">
    <property type="entry name" value="E1-E2_ATPase"/>
    <property type="match status" value="1"/>
</dbReference>
<evidence type="ECO:0000256" key="4">
    <source>
        <dbReference type="ARBA" id="ARBA00022723"/>
    </source>
</evidence>
<feature type="transmembrane region" description="Helical" evidence="10">
    <location>
        <begin position="796"/>
        <end position="819"/>
    </location>
</feature>
<dbReference type="Gene3D" id="2.70.150.10">
    <property type="entry name" value="Calcium-transporting ATPase, cytoplasmic transduction domain A"/>
    <property type="match status" value="1"/>
</dbReference>
<dbReference type="InterPro" id="IPR023298">
    <property type="entry name" value="ATPase_P-typ_TM_dom_sf"/>
</dbReference>
<dbReference type="EMBL" id="FP565814">
    <property type="protein sequence ID" value="CBH23336.1"/>
    <property type="molecule type" value="Genomic_DNA"/>
</dbReference>
<evidence type="ECO:0000256" key="6">
    <source>
        <dbReference type="ARBA" id="ARBA00022840"/>
    </source>
</evidence>
<dbReference type="InterPro" id="IPR023299">
    <property type="entry name" value="ATPase_P-typ_cyto_dom_N"/>
</dbReference>
<keyword evidence="9 10" id="KW-0472">Membrane</keyword>
<dbReference type="InterPro" id="IPR059000">
    <property type="entry name" value="ATPase_P-type_domA"/>
</dbReference>
<evidence type="ECO:0000259" key="12">
    <source>
        <dbReference type="PROSITE" id="PS50846"/>
    </source>
</evidence>
<dbReference type="SUPFAM" id="SSF55008">
    <property type="entry name" value="HMA, heavy metal-associated domain"/>
    <property type="match status" value="1"/>
</dbReference>
<keyword evidence="3 10" id="KW-0812">Transmembrane</keyword>
<feature type="transmembrane region" description="Helical" evidence="10">
    <location>
        <begin position="458"/>
        <end position="479"/>
    </location>
</feature>
<dbReference type="InterPro" id="IPR044492">
    <property type="entry name" value="P_typ_ATPase_HD_dom"/>
</dbReference>
<feature type="transmembrane region" description="Helical" evidence="10">
    <location>
        <begin position="249"/>
        <end position="271"/>
    </location>
</feature>
<dbReference type="SFLD" id="SFLDF00027">
    <property type="entry name" value="p-type_atpase"/>
    <property type="match status" value="1"/>
</dbReference>
<dbReference type="PANTHER" id="PTHR43520">
    <property type="entry name" value="ATP7, ISOFORM B"/>
    <property type="match status" value="1"/>
</dbReference>
<dbReference type="CDD" id="cd00371">
    <property type="entry name" value="HMA"/>
    <property type="match status" value="1"/>
</dbReference>
<dbReference type="InterPro" id="IPR006121">
    <property type="entry name" value="HMA_dom"/>
</dbReference>
<feature type="transmembrane region" description="Helical" evidence="10">
    <location>
        <begin position="283"/>
        <end position="301"/>
    </location>
</feature>
<keyword evidence="7" id="KW-1278">Translocase</keyword>
<dbReference type="SFLD" id="SFLDS00003">
    <property type="entry name" value="Haloacid_Dehalogenase"/>
    <property type="match status" value="1"/>
</dbReference>
<dbReference type="InterPro" id="IPR018303">
    <property type="entry name" value="ATPase_P-typ_P_site"/>
</dbReference>
<dbReference type="PRINTS" id="PR00120">
    <property type="entry name" value="HATPASE"/>
</dbReference>
<dbReference type="HOGENOM" id="CLU_001771_0_3_10"/>
<dbReference type="Pfam" id="PF00403">
    <property type="entry name" value="HMA"/>
    <property type="match status" value="1"/>
</dbReference>
<dbReference type="GO" id="GO:0043682">
    <property type="term" value="F:P-type divalent copper transporter activity"/>
    <property type="evidence" value="ECO:0007669"/>
    <property type="project" value="TreeGrafter"/>
</dbReference>
<dbReference type="InterPro" id="IPR027256">
    <property type="entry name" value="P-typ_ATPase_IB"/>
</dbReference>
<keyword evidence="10" id="KW-1003">Cell membrane</keyword>
<dbReference type="PATRIC" id="fig|761659.10.peg.473"/>
<dbReference type="GO" id="GO:0005886">
    <property type="term" value="C:plasma membrane"/>
    <property type="evidence" value="ECO:0007669"/>
    <property type="project" value="UniProtKB-SubCell"/>
</dbReference>
<dbReference type="InterPro" id="IPR008250">
    <property type="entry name" value="ATPase_P-typ_transduc_dom_A_sf"/>
</dbReference>
<dbReference type="NCBIfam" id="TIGR01525">
    <property type="entry name" value="ATPase-IB_hvy"/>
    <property type="match status" value="1"/>
</dbReference>
<evidence type="ECO:0000256" key="7">
    <source>
        <dbReference type="ARBA" id="ARBA00022967"/>
    </source>
</evidence>
<dbReference type="EC" id="3.6.3.-" evidence="13"/>
<dbReference type="InterPro" id="IPR001757">
    <property type="entry name" value="P_typ_ATPase"/>
</dbReference>
<dbReference type="GO" id="GO:0012505">
    <property type="term" value="C:endomembrane system"/>
    <property type="evidence" value="ECO:0007669"/>
    <property type="project" value="UniProtKB-SubCell"/>
</dbReference>
<evidence type="ECO:0000256" key="2">
    <source>
        <dbReference type="ARBA" id="ARBA00006024"/>
    </source>
</evidence>
<dbReference type="KEGG" id="srm:SRM_00415"/>
<feature type="region of interest" description="Disordered" evidence="11">
    <location>
        <begin position="587"/>
        <end position="616"/>
    </location>
</feature>
<dbReference type="NCBIfam" id="TIGR01494">
    <property type="entry name" value="ATPase_P-type"/>
    <property type="match status" value="1"/>
</dbReference>
<evidence type="ECO:0000256" key="10">
    <source>
        <dbReference type="RuleBase" id="RU362081"/>
    </source>
</evidence>
<dbReference type="SUPFAM" id="SSF81653">
    <property type="entry name" value="Calcium ATPase, transduction domain A"/>
    <property type="match status" value="1"/>
</dbReference>
<feature type="transmembrane region" description="Helical" evidence="10">
    <location>
        <begin position="208"/>
        <end position="229"/>
    </location>
</feature>
<accession>D5H5N1</accession>
<protein>
    <submittedName>
        <fullName evidence="13">Heavy-metal transporting CPx-type ATPase</fullName>
        <ecNumber evidence="13">3.6.3.-</ecNumber>
    </submittedName>
</protein>
<dbReference type="GO" id="GO:0055070">
    <property type="term" value="P:copper ion homeostasis"/>
    <property type="evidence" value="ECO:0007669"/>
    <property type="project" value="TreeGrafter"/>
</dbReference>
<proteinExistence type="inferred from homology"/>
<dbReference type="InterPro" id="IPR036412">
    <property type="entry name" value="HAD-like_sf"/>
</dbReference>
<organism evidence="13 14">
    <name type="scientific">Salinibacter ruber (strain M8)</name>
    <dbReference type="NCBI Taxonomy" id="761659"/>
    <lineage>
        <taxon>Bacteria</taxon>
        <taxon>Pseudomonadati</taxon>
        <taxon>Rhodothermota</taxon>
        <taxon>Rhodothermia</taxon>
        <taxon>Rhodothermales</taxon>
        <taxon>Salinibacteraceae</taxon>
        <taxon>Salinibacter</taxon>
    </lineage>
</organism>
<dbReference type="InterPro" id="IPR023214">
    <property type="entry name" value="HAD_sf"/>
</dbReference>
<dbReference type="PROSITE" id="PS00154">
    <property type="entry name" value="ATPASE_E1_E2"/>
    <property type="match status" value="1"/>
</dbReference>
<keyword evidence="6 10" id="KW-0067">ATP-binding</keyword>
<feature type="compositionally biased region" description="Low complexity" evidence="11">
    <location>
        <begin position="587"/>
        <end position="598"/>
    </location>
</feature>
<dbReference type="GO" id="GO:0005507">
    <property type="term" value="F:copper ion binding"/>
    <property type="evidence" value="ECO:0007669"/>
    <property type="project" value="TreeGrafter"/>
</dbReference>
<dbReference type="Gene3D" id="3.40.50.1000">
    <property type="entry name" value="HAD superfamily/HAD-like"/>
    <property type="match status" value="1"/>
</dbReference>